<accession>A0ABU1YGZ6</accession>
<feature type="domain" description="DUF4124" evidence="2">
    <location>
        <begin position="1"/>
        <end position="56"/>
    </location>
</feature>
<dbReference type="RefSeq" id="WP_310261095.1">
    <property type="nucleotide sequence ID" value="NZ_JAVDXU010000001.1"/>
</dbReference>
<dbReference type="EMBL" id="JAVDXU010000001">
    <property type="protein sequence ID" value="MDR7268134.1"/>
    <property type="molecule type" value="Genomic_DNA"/>
</dbReference>
<dbReference type="InterPro" id="IPR025392">
    <property type="entry name" value="DUF4124"/>
</dbReference>
<sequence>MLLCLAAAGAAQAQWKWRDAKGNVQYSDMPPPPGTPDKDILQRPYVAKPTIVVAPPAAPASAASAPKPAASAPTKAELDAAARQKQDQESEAAKKKEEERRVAAQRRENCARAQANLRDLQSGQRLTRTNEKGERIFMDDAQIAAEVNRARDLITSECNK</sequence>
<comment type="caution">
    <text evidence="3">The sequence shown here is derived from an EMBL/GenBank/DDBJ whole genome shotgun (WGS) entry which is preliminary data.</text>
</comment>
<evidence type="ECO:0000313" key="4">
    <source>
        <dbReference type="Proteomes" id="UP001180453"/>
    </source>
</evidence>
<feature type="compositionally biased region" description="Basic and acidic residues" evidence="1">
    <location>
        <begin position="76"/>
        <end position="107"/>
    </location>
</feature>
<feature type="region of interest" description="Disordered" evidence="1">
    <location>
        <begin position="57"/>
        <end position="107"/>
    </location>
</feature>
<evidence type="ECO:0000259" key="2">
    <source>
        <dbReference type="Pfam" id="PF13511"/>
    </source>
</evidence>
<evidence type="ECO:0000256" key="1">
    <source>
        <dbReference type="SAM" id="MobiDB-lite"/>
    </source>
</evidence>
<dbReference type="Proteomes" id="UP001180453">
    <property type="component" value="Unassembled WGS sequence"/>
</dbReference>
<reference evidence="3 4" key="1">
    <citation type="submission" date="2023-07" db="EMBL/GenBank/DDBJ databases">
        <title>Sorghum-associated microbial communities from plants grown in Nebraska, USA.</title>
        <authorList>
            <person name="Schachtman D."/>
        </authorList>
    </citation>
    <scope>NUCLEOTIDE SEQUENCE [LARGE SCALE GENOMIC DNA]</scope>
    <source>
        <strain evidence="3 4">BE314</strain>
    </source>
</reference>
<name>A0ABU1YGZ6_ROSSA</name>
<feature type="region of interest" description="Disordered" evidence="1">
    <location>
        <begin position="113"/>
        <end position="132"/>
    </location>
</feature>
<proteinExistence type="predicted"/>
<keyword evidence="4" id="KW-1185">Reference proteome</keyword>
<evidence type="ECO:0000313" key="3">
    <source>
        <dbReference type="EMBL" id="MDR7268134.1"/>
    </source>
</evidence>
<dbReference type="Pfam" id="PF13511">
    <property type="entry name" value="DUF4124"/>
    <property type="match status" value="1"/>
</dbReference>
<protein>
    <submittedName>
        <fullName evidence="3">Type IV secretory pathway VirB10-like protein</fullName>
    </submittedName>
</protein>
<feature type="compositionally biased region" description="Low complexity" evidence="1">
    <location>
        <begin position="57"/>
        <end position="75"/>
    </location>
</feature>
<gene>
    <name evidence="3" type="ORF">J2X20_000763</name>
</gene>
<organism evidence="3 4">
    <name type="scientific">Roseateles saccharophilus</name>
    <name type="common">Pseudomonas saccharophila</name>
    <dbReference type="NCBI Taxonomy" id="304"/>
    <lineage>
        <taxon>Bacteria</taxon>
        <taxon>Pseudomonadati</taxon>
        <taxon>Pseudomonadota</taxon>
        <taxon>Betaproteobacteria</taxon>
        <taxon>Burkholderiales</taxon>
        <taxon>Sphaerotilaceae</taxon>
        <taxon>Roseateles</taxon>
    </lineage>
</organism>